<dbReference type="AlphaFoldDB" id="A0A8H8A1B4"/>
<proteinExistence type="predicted"/>
<evidence type="ECO:0000256" key="3">
    <source>
        <dbReference type="ARBA" id="ARBA00022989"/>
    </source>
</evidence>
<feature type="transmembrane region" description="Helical" evidence="5">
    <location>
        <begin position="69"/>
        <end position="92"/>
    </location>
</feature>
<comment type="caution">
    <text evidence="7">The sequence shown here is derived from an EMBL/GenBank/DDBJ whole genome shotgun (WGS) entry which is preliminary data.</text>
</comment>
<feature type="chain" id="PRO_5034089495" evidence="6">
    <location>
        <begin position="21"/>
        <end position="202"/>
    </location>
</feature>
<feature type="transmembrane region" description="Helical" evidence="5">
    <location>
        <begin position="36"/>
        <end position="57"/>
    </location>
</feature>
<dbReference type="PANTHER" id="PTHR16201">
    <property type="entry name" value="SEVEN TRANSMEMBRANE PROTEIN 1-RELATED"/>
    <property type="match status" value="1"/>
</dbReference>
<evidence type="ECO:0000256" key="5">
    <source>
        <dbReference type="SAM" id="Phobius"/>
    </source>
</evidence>
<evidence type="ECO:0000256" key="2">
    <source>
        <dbReference type="ARBA" id="ARBA00022692"/>
    </source>
</evidence>
<name>A0A8H8A1B4_9FUNG</name>
<dbReference type="Pfam" id="PF04193">
    <property type="entry name" value="PQ-loop"/>
    <property type="match status" value="1"/>
</dbReference>
<keyword evidence="3 5" id="KW-1133">Transmembrane helix</keyword>
<dbReference type="SMART" id="SM00679">
    <property type="entry name" value="CTNS"/>
    <property type="match status" value="1"/>
</dbReference>
<dbReference type="Proteomes" id="UP000673691">
    <property type="component" value="Unassembled WGS sequence"/>
</dbReference>
<dbReference type="InterPro" id="IPR051415">
    <property type="entry name" value="LAAT-1"/>
</dbReference>
<keyword evidence="6" id="KW-0732">Signal</keyword>
<evidence type="ECO:0000313" key="8">
    <source>
        <dbReference type="Proteomes" id="UP000673691"/>
    </source>
</evidence>
<comment type="subcellular location">
    <subcellularLocation>
        <location evidence="1">Membrane</location>
        <topology evidence="1">Multi-pass membrane protein</topology>
    </subcellularLocation>
</comment>
<dbReference type="Gene3D" id="1.20.1280.290">
    <property type="match status" value="1"/>
</dbReference>
<accession>A0A8H8A1B4</accession>
<dbReference type="OrthoDB" id="8048523at2759"/>
<keyword evidence="4 5" id="KW-0472">Membrane</keyword>
<evidence type="ECO:0000256" key="6">
    <source>
        <dbReference type="SAM" id="SignalP"/>
    </source>
</evidence>
<gene>
    <name evidence="7" type="ORF">BJ554DRAFT_2026</name>
</gene>
<organism evidence="7 8">
    <name type="scientific">Olpidium bornovanus</name>
    <dbReference type="NCBI Taxonomy" id="278681"/>
    <lineage>
        <taxon>Eukaryota</taxon>
        <taxon>Fungi</taxon>
        <taxon>Fungi incertae sedis</taxon>
        <taxon>Olpidiomycota</taxon>
        <taxon>Olpidiomycotina</taxon>
        <taxon>Olpidiomycetes</taxon>
        <taxon>Olpidiales</taxon>
        <taxon>Olpidiaceae</taxon>
        <taxon>Olpidium</taxon>
    </lineage>
</organism>
<feature type="non-terminal residue" evidence="7">
    <location>
        <position position="1"/>
    </location>
</feature>
<dbReference type="InterPro" id="IPR006603">
    <property type="entry name" value="PQ-loop_rpt"/>
</dbReference>
<evidence type="ECO:0000256" key="1">
    <source>
        <dbReference type="ARBA" id="ARBA00004141"/>
    </source>
</evidence>
<evidence type="ECO:0000256" key="4">
    <source>
        <dbReference type="ARBA" id="ARBA00023136"/>
    </source>
</evidence>
<keyword evidence="8" id="KW-1185">Reference proteome</keyword>
<keyword evidence="2 5" id="KW-0812">Transmembrane</keyword>
<evidence type="ECO:0000313" key="7">
    <source>
        <dbReference type="EMBL" id="KAG5463067.1"/>
    </source>
</evidence>
<dbReference type="GO" id="GO:0000329">
    <property type="term" value="C:fungal-type vacuole membrane"/>
    <property type="evidence" value="ECO:0007669"/>
    <property type="project" value="TreeGrafter"/>
</dbReference>
<dbReference type="EMBL" id="JAEFCI010001200">
    <property type="protein sequence ID" value="KAG5463067.1"/>
    <property type="molecule type" value="Genomic_DNA"/>
</dbReference>
<feature type="signal peptide" evidence="6">
    <location>
        <begin position="1"/>
        <end position="20"/>
    </location>
</feature>
<protein>
    <submittedName>
        <fullName evidence="7">Uncharacterized protein</fullName>
    </submittedName>
</protein>
<reference evidence="7 8" key="1">
    <citation type="journal article" name="Sci. Rep.">
        <title>Genome-scale phylogenetic analyses confirm Olpidium as the closest living zoosporic fungus to the non-flagellated, terrestrial fungi.</title>
        <authorList>
            <person name="Chang Y."/>
            <person name="Rochon D."/>
            <person name="Sekimoto S."/>
            <person name="Wang Y."/>
            <person name="Chovatia M."/>
            <person name="Sandor L."/>
            <person name="Salamov A."/>
            <person name="Grigoriev I.V."/>
            <person name="Stajich J.E."/>
            <person name="Spatafora J.W."/>
        </authorList>
    </citation>
    <scope>NUCLEOTIDE SEQUENCE [LARGE SCALE GENOMIC DNA]</scope>
    <source>
        <strain evidence="7">S191</strain>
    </source>
</reference>
<dbReference type="GO" id="GO:0034488">
    <property type="term" value="P:basic amino acid transmembrane export from vacuole"/>
    <property type="evidence" value="ECO:0007669"/>
    <property type="project" value="TreeGrafter"/>
</dbReference>
<dbReference type="PANTHER" id="PTHR16201:SF34">
    <property type="entry name" value="LYSOSOMAL AMINO ACID TRANSPORTER 1"/>
    <property type="match status" value="1"/>
</dbReference>
<dbReference type="GO" id="GO:0015174">
    <property type="term" value="F:basic amino acid transmembrane transporter activity"/>
    <property type="evidence" value="ECO:0007669"/>
    <property type="project" value="TreeGrafter"/>
</dbReference>
<sequence length="202" mass="22185">FFFCFFFVFFALFFAETSIPQIIENFNRRSVKGLSLRMIGLALLGNTAYGLSIILRAPEIDAAFWSDKFPFLLGSMGTVVFDCTIFFQAAAYSRREREADEKEAAGGLIAKSRECFPPEIPEKRFAAAPFGLTRGALIPPSCNLSLAGMSATPRYNVFLAKSVRTDARGPHPAPIVPPARRRRGACCARFAAAARSRVISGK</sequence>